<dbReference type="CDD" id="cd11482">
    <property type="entry name" value="SLC-NCS1sbd_NRT1-like"/>
    <property type="match status" value="1"/>
</dbReference>
<protein>
    <recommendedName>
        <fullName evidence="9">Uracil permease</fullName>
    </recommendedName>
</protein>
<evidence type="ECO:0000313" key="7">
    <source>
        <dbReference type="EMBL" id="KAJ9136604.1"/>
    </source>
</evidence>
<proteinExistence type="inferred from homology"/>
<evidence type="ECO:0000256" key="4">
    <source>
        <dbReference type="ARBA" id="ARBA00022989"/>
    </source>
</evidence>
<sequence length="543" mass="59274">MVVKWETWKRRLEVPKDEDSYYENTTWCNRDLIPIPPERRTYGVWSYFGYWTVSGSCISAWSTGSTLLSFGLSPQQAIGVVIIGGFITGLLAVACGWLGEVHHIGFTVSSRSSWGMRGSYFPVILRIFVSCMWFGMQAYWGGQATRVMFGAIIPGLAHMKNYFSASSHLLTKDFIGLLIWMCAFIPGILIKPERLQIPFVVCFLFFAGTCIGCLAWSVSQAGGAGSMFHEPGSTTSVGWSFMFGITAILGAWGAGTLGQSDWTRYAKRKTAPTLSQLVAAPLTIAVTAIIGIVVTSAAHDILGGDEIIWNPIYLLAAVQEHYHSSPRARAGVFFASLGCVTSQFSISVVLNSVATGMDMAGLCPKYINIIRGSYIMACIGIATQPWQLLSTATKFLSVLSGFGVFMAPATGVMLADYHVVRRCKLKVNELYIGDSSSIYWFNSGFNWKAFVAFAAGMWPLLPGLVATVNGYTGSQWTGWIRLYNLTFLVGLAISFVVFIALSYFFPVPGLGIDVPFIENDDVIDGRSTPQGSDRVEVEATLKA</sequence>
<dbReference type="GO" id="GO:0005886">
    <property type="term" value="C:plasma membrane"/>
    <property type="evidence" value="ECO:0007669"/>
    <property type="project" value="TreeGrafter"/>
</dbReference>
<keyword evidence="4 6" id="KW-1133">Transmembrane helix</keyword>
<keyword evidence="5 6" id="KW-0472">Membrane</keyword>
<dbReference type="InterPro" id="IPR045225">
    <property type="entry name" value="Uracil/uridine/allantoin_perm"/>
</dbReference>
<evidence type="ECO:0000256" key="6">
    <source>
        <dbReference type="SAM" id="Phobius"/>
    </source>
</evidence>
<feature type="transmembrane region" description="Helical" evidence="6">
    <location>
        <begin position="48"/>
        <end position="71"/>
    </location>
</feature>
<reference evidence="7" key="1">
    <citation type="submission" date="2022-07" db="EMBL/GenBank/DDBJ databases">
        <title>Fungi with potential for degradation of polypropylene.</title>
        <authorList>
            <person name="Gostincar C."/>
        </authorList>
    </citation>
    <scope>NUCLEOTIDE SEQUENCE</scope>
    <source>
        <strain evidence="7">EXF-13308</strain>
    </source>
</reference>
<dbReference type="EMBL" id="JANBVO010000039">
    <property type="protein sequence ID" value="KAJ9136604.1"/>
    <property type="molecule type" value="Genomic_DNA"/>
</dbReference>
<feature type="transmembrane region" description="Helical" evidence="6">
    <location>
        <begin position="197"/>
        <end position="218"/>
    </location>
</feature>
<comment type="similarity">
    <text evidence="2">Belongs to the purine-cytosine permease (2.A.39) family.</text>
</comment>
<dbReference type="Pfam" id="PF02133">
    <property type="entry name" value="Transp_cyt_pur"/>
    <property type="match status" value="1"/>
</dbReference>
<feature type="transmembrane region" description="Helical" evidence="6">
    <location>
        <begin position="438"/>
        <end position="461"/>
    </location>
</feature>
<dbReference type="InterPro" id="IPR001248">
    <property type="entry name" value="Pur-cyt_permease"/>
</dbReference>
<evidence type="ECO:0000256" key="5">
    <source>
        <dbReference type="ARBA" id="ARBA00023136"/>
    </source>
</evidence>
<feature type="transmembrane region" description="Helical" evidence="6">
    <location>
        <begin position="120"/>
        <end position="140"/>
    </location>
</feature>
<evidence type="ECO:0000256" key="2">
    <source>
        <dbReference type="ARBA" id="ARBA00008974"/>
    </source>
</evidence>
<feature type="transmembrane region" description="Helical" evidence="6">
    <location>
        <begin position="481"/>
        <end position="505"/>
    </location>
</feature>
<dbReference type="Gene3D" id="1.10.4160.10">
    <property type="entry name" value="Hydantoin permease"/>
    <property type="match status" value="1"/>
</dbReference>
<comment type="subcellular location">
    <subcellularLocation>
        <location evidence="1">Membrane</location>
        <topology evidence="1">Multi-pass membrane protein</topology>
    </subcellularLocation>
</comment>
<name>A0AA38R5I7_9PEZI</name>
<accession>A0AA38R5I7</accession>
<feature type="transmembrane region" description="Helical" evidence="6">
    <location>
        <begin position="238"/>
        <end position="257"/>
    </location>
</feature>
<feature type="transmembrane region" description="Helical" evidence="6">
    <location>
        <begin position="174"/>
        <end position="190"/>
    </location>
</feature>
<feature type="transmembrane region" description="Helical" evidence="6">
    <location>
        <begin position="277"/>
        <end position="298"/>
    </location>
</feature>
<dbReference type="GO" id="GO:0015205">
    <property type="term" value="F:nucleobase transmembrane transporter activity"/>
    <property type="evidence" value="ECO:0007669"/>
    <property type="project" value="TreeGrafter"/>
</dbReference>
<evidence type="ECO:0008006" key="9">
    <source>
        <dbReference type="Google" id="ProtNLM"/>
    </source>
</evidence>
<evidence type="ECO:0000256" key="1">
    <source>
        <dbReference type="ARBA" id="ARBA00004141"/>
    </source>
</evidence>
<gene>
    <name evidence="7" type="ORF">NKR23_g9768</name>
</gene>
<dbReference type="PANTHER" id="PTHR30618">
    <property type="entry name" value="NCS1 FAMILY PURINE/PYRIMIDINE TRANSPORTER"/>
    <property type="match status" value="1"/>
</dbReference>
<keyword evidence="8" id="KW-1185">Reference proteome</keyword>
<feature type="transmembrane region" description="Helical" evidence="6">
    <location>
        <begin position="332"/>
        <end position="354"/>
    </location>
</feature>
<feature type="transmembrane region" description="Helical" evidence="6">
    <location>
        <begin position="77"/>
        <end position="99"/>
    </location>
</feature>
<organism evidence="7 8">
    <name type="scientific">Pleurostoma richardsiae</name>
    <dbReference type="NCBI Taxonomy" id="41990"/>
    <lineage>
        <taxon>Eukaryota</taxon>
        <taxon>Fungi</taxon>
        <taxon>Dikarya</taxon>
        <taxon>Ascomycota</taxon>
        <taxon>Pezizomycotina</taxon>
        <taxon>Sordariomycetes</taxon>
        <taxon>Sordariomycetidae</taxon>
        <taxon>Calosphaeriales</taxon>
        <taxon>Pleurostomataceae</taxon>
        <taxon>Pleurostoma</taxon>
    </lineage>
</organism>
<evidence type="ECO:0000313" key="8">
    <source>
        <dbReference type="Proteomes" id="UP001174694"/>
    </source>
</evidence>
<keyword evidence="3 6" id="KW-0812">Transmembrane</keyword>
<dbReference type="AlphaFoldDB" id="A0AA38R5I7"/>
<dbReference type="Proteomes" id="UP001174694">
    <property type="component" value="Unassembled WGS sequence"/>
</dbReference>
<dbReference type="PANTHER" id="PTHR30618:SF15">
    <property type="entry name" value="NICOTINAMIDE RIBOSIDE TRANSPORTER 1-RELATED"/>
    <property type="match status" value="1"/>
</dbReference>
<evidence type="ECO:0000256" key="3">
    <source>
        <dbReference type="ARBA" id="ARBA00022692"/>
    </source>
</evidence>
<comment type="caution">
    <text evidence="7">The sequence shown here is derived from an EMBL/GenBank/DDBJ whole genome shotgun (WGS) entry which is preliminary data.</text>
</comment>
<feature type="transmembrane region" description="Helical" evidence="6">
    <location>
        <begin position="366"/>
        <end position="383"/>
    </location>
</feature>